<dbReference type="RefSeq" id="WP_239583490.1">
    <property type="nucleotide sequence ID" value="NZ_JAFBFC010000004.1"/>
</dbReference>
<evidence type="ECO:0000313" key="3">
    <source>
        <dbReference type="Proteomes" id="UP000809829"/>
    </source>
</evidence>
<feature type="region of interest" description="Disordered" evidence="1">
    <location>
        <begin position="76"/>
        <end position="116"/>
    </location>
</feature>
<comment type="caution">
    <text evidence="2">The sequence shown here is derived from an EMBL/GenBank/DDBJ whole genome shotgun (WGS) entry which is preliminary data.</text>
</comment>
<gene>
    <name evidence="2" type="ORF">JOC83_002283</name>
</gene>
<evidence type="ECO:0000313" key="2">
    <source>
        <dbReference type="EMBL" id="MBM7703434.1"/>
    </source>
</evidence>
<evidence type="ECO:0000256" key="1">
    <source>
        <dbReference type="SAM" id="MobiDB-lite"/>
    </source>
</evidence>
<dbReference type="EMBL" id="JAFBFC010000004">
    <property type="protein sequence ID" value="MBM7703434.1"/>
    <property type="molecule type" value="Genomic_DNA"/>
</dbReference>
<keyword evidence="3" id="KW-1185">Reference proteome</keyword>
<feature type="region of interest" description="Disordered" evidence="1">
    <location>
        <begin position="130"/>
        <end position="155"/>
    </location>
</feature>
<protein>
    <submittedName>
        <fullName evidence="2">Uncharacterized protein</fullName>
    </submittedName>
</protein>
<accession>A0ABS2QVB7</accession>
<dbReference type="Proteomes" id="UP000809829">
    <property type="component" value="Unassembled WGS sequence"/>
</dbReference>
<feature type="compositionally biased region" description="Basic residues" evidence="1">
    <location>
        <begin position="87"/>
        <end position="110"/>
    </location>
</feature>
<reference evidence="2 3" key="1">
    <citation type="submission" date="2021-01" db="EMBL/GenBank/DDBJ databases">
        <title>Genomic Encyclopedia of Type Strains, Phase IV (KMG-IV): sequencing the most valuable type-strain genomes for metagenomic binning, comparative biology and taxonomic classification.</title>
        <authorList>
            <person name="Goeker M."/>
        </authorList>
    </citation>
    <scope>NUCLEOTIDE SEQUENCE [LARGE SCALE GENOMIC DNA]</scope>
    <source>
        <strain evidence="2 3">DSM 104297</strain>
    </source>
</reference>
<name>A0ABS2QVB7_9BACI</name>
<proteinExistence type="predicted"/>
<sequence length="251" mass="29069">MDMDETRMMDILRRIERRLTSLEKQLNECSQQNKQPSYYLDIQHIETLNIEELSYHLDTIDIDELSGTLNIGDTFSGKNASSQPFDKKHKQVRKRQSFNSKKNGKHHYKSKATDTEITVKINGKSVPYKLESKAELDQQEKKKRSQMIHNQTPSLSSTFTIGDIHIGTVEDASAVNFGNNFPTGFRSNKKHNQGFGNIYGDENNIHDIMSKMQETDVVEVVNEHQGEKYPEWLNMLIEEQVKEEDEKDDDE</sequence>
<feature type="compositionally biased region" description="Basic and acidic residues" evidence="1">
    <location>
        <begin position="130"/>
        <end position="140"/>
    </location>
</feature>
<organism evidence="2 3">
    <name type="scientific">Priestia iocasae</name>
    <dbReference type="NCBI Taxonomy" id="2291674"/>
    <lineage>
        <taxon>Bacteria</taxon>
        <taxon>Bacillati</taxon>
        <taxon>Bacillota</taxon>
        <taxon>Bacilli</taxon>
        <taxon>Bacillales</taxon>
        <taxon>Bacillaceae</taxon>
        <taxon>Priestia</taxon>
    </lineage>
</organism>